<proteinExistence type="inferred from homology"/>
<evidence type="ECO:0000256" key="8">
    <source>
        <dbReference type="ARBA" id="ARBA00032129"/>
    </source>
</evidence>
<keyword evidence="2" id="KW-0963">Cytoplasm</keyword>
<dbReference type="GO" id="GO:0016209">
    <property type="term" value="F:antioxidant activity"/>
    <property type="evidence" value="ECO:0007669"/>
    <property type="project" value="UniProtKB-KW"/>
</dbReference>
<evidence type="ECO:0000256" key="3">
    <source>
        <dbReference type="ARBA" id="ARBA00022862"/>
    </source>
</evidence>
<organism evidence="9 10">
    <name type="scientific">Oryzias melastigma</name>
    <name type="common">Marine medaka</name>
    <dbReference type="NCBI Taxonomy" id="30732"/>
    <lineage>
        <taxon>Eukaryota</taxon>
        <taxon>Metazoa</taxon>
        <taxon>Chordata</taxon>
        <taxon>Craniata</taxon>
        <taxon>Vertebrata</taxon>
        <taxon>Euteleostomi</taxon>
        <taxon>Actinopterygii</taxon>
        <taxon>Neopterygii</taxon>
        <taxon>Teleostei</taxon>
        <taxon>Neoteleostei</taxon>
        <taxon>Acanthomorphata</taxon>
        <taxon>Ovalentaria</taxon>
        <taxon>Atherinomorphae</taxon>
        <taxon>Beloniformes</taxon>
        <taxon>Adrianichthyidae</taxon>
        <taxon>Oryziinae</taxon>
        <taxon>Oryzias</taxon>
    </lineage>
</organism>
<accession>A0A3B3D173</accession>
<keyword evidence="4" id="KW-0676">Redox-active center</keyword>
<evidence type="ECO:0000256" key="5">
    <source>
        <dbReference type="ARBA" id="ARBA00023787"/>
    </source>
</evidence>
<keyword evidence="10" id="KW-1185">Reference proteome</keyword>
<sequence length="210" mass="22896">MGMWSLGLGAVGAALAGIFLANTDLCLPKAANASLGFLEEADLRCTLDNKVIKAKSLWDKNGAVVMAVRRPGFLCREEASELSSLKPQLEELGVPLVAVVKENLGSEIQDFRPHFAGDIYIDEEKRFYGPLQRRMGGLGFIRIGVWQNFIRAWKSGYQGNMNGEGFILGGVYVIGAGEQGILLEHQEKQFGDKVDTADVLKAIQKIVPAK</sequence>
<dbReference type="CDD" id="cd02970">
    <property type="entry name" value="PRX_like2"/>
    <property type="match status" value="1"/>
</dbReference>
<name>A0A3B3D173_ORYME</name>
<dbReference type="GeneTree" id="ENSGT00940000164872"/>
<dbReference type="OMA" id="SMGMWSL"/>
<evidence type="ECO:0000313" key="9">
    <source>
        <dbReference type="Ensembl" id="ENSOMEP00000023803.1"/>
    </source>
</evidence>
<evidence type="ECO:0000313" key="10">
    <source>
        <dbReference type="Proteomes" id="UP000261560"/>
    </source>
</evidence>
<reference evidence="9" key="1">
    <citation type="submission" date="2025-08" db="UniProtKB">
        <authorList>
            <consortium name="Ensembl"/>
        </authorList>
    </citation>
    <scope>IDENTIFICATION</scope>
</reference>
<keyword evidence="3" id="KW-0049">Antioxidant</keyword>
<protein>
    <recommendedName>
        <fullName evidence="6">Peroxiredoxin-like 2A</fullName>
    </recommendedName>
    <alternativeName>
        <fullName evidence="8">Peroxiredoxin-like 2 activated in M-CSF stimulated monocytes</fullName>
    </alternativeName>
    <alternativeName>
        <fullName evidence="7">Redox-regulatory protein FAM213A</fullName>
    </alternativeName>
</protein>
<dbReference type="Ensembl" id="ENSOMET00000011287.1">
    <property type="protein sequence ID" value="ENSOMEP00000023803.1"/>
    <property type="gene ID" value="ENSOMEG00000004119.1"/>
</dbReference>
<dbReference type="InterPro" id="IPR032801">
    <property type="entry name" value="PXL2A/B/C"/>
</dbReference>
<evidence type="ECO:0000256" key="7">
    <source>
        <dbReference type="ARBA" id="ARBA00032058"/>
    </source>
</evidence>
<evidence type="ECO:0000256" key="6">
    <source>
        <dbReference type="ARBA" id="ARBA00023849"/>
    </source>
</evidence>
<dbReference type="PaxDb" id="30732-ENSOMEP00000023803"/>
<comment type="similarity">
    <text evidence="5">Belongs to the peroxiredoxin-like PRXL2 family. PRXL2A subfamily.</text>
</comment>
<evidence type="ECO:0000256" key="4">
    <source>
        <dbReference type="ARBA" id="ARBA00023284"/>
    </source>
</evidence>
<dbReference type="PANTHER" id="PTHR28630">
    <property type="match status" value="1"/>
</dbReference>
<dbReference type="Proteomes" id="UP000261560">
    <property type="component" value="Unplaced"/>
</dbReference>
<evidence type="ECO:0000256" key="1">
    <source>
        <dbReference type="ARBA" id="ARBA00004496"/>
    </source>
</evidence>
<evidence type="ECO:0000256" key="2">
    <source>
        <dbReference type="ARBA" id="ARBA00022490"/>
    </source>
</evidence>
<dbReference type="GO" id="GO:0005737">
    <property type="term" value="C:cytoplasm"/>
    <property type="evidence" value="ECO:0007669"/>
    <property type="project" value="UniProtKB-SubCell"/>
</dbReference>
<dbReference type="PANTHER" id="PTHR28630:SF31">
    <property type="entry name" value="PEROXIREDOXIN-LIKE 2A"/>
    <property type="match status" value="1"/>
</dbReference>
<dbReference type="STRING" id="30732.ENSOMEP00000023803"/>
<dbReference type="Pfam" id="PF13911">
    <property type="entry name" value="AhpC-TSA_2"/>
    <property type="match status" value="1"/>
</dbReference>
<comment type="subcellular location">
    <subcellularLocation>
        <location evidence="1">Cytoplasm</location>
    </subcellularLocation>
</comment>
<reference evidence="9" key="2">
    <citation type="submission" date="2025-09" db="UniProtKB">
        <authorList>
            <consortium name="Ensembl"/>
        </authorList>
    </citation>
    <scope>IDENTIFICATION</scope>
</reference>
<dbReference type="AlphaFoldDB" id="A0A3B3D173"/>